<name>X1U7F5_9ZZZZ</name>
<evidence type="ECO:0000256" key="5">
    <source>
        <dbReference type="ARBA" id="ARBA00022967"/>
    </source>
</evidence>
<feature type="non-terminal residue" evidence="8">
    <location>
        <position position="91"/>
    </location>
</feature>
<keyword evidence="5" id="KW-1278">Translocase</keyword>
<sequence length="91" mass="9692">MGKLWRVSGPLVIAKDMRGSQVYEIVEIGEEGLVGEIIGLEEDKAIIQAHEDTQGLRIGENVRGTGTILTAELGPGVVGSIYDGLQKSLTD</sequence>
<dbReference type="InterPro" id="IPR036121">
    <property type="entry name" value="ATPase_F1/V1/A1_a/bsu_N_sf"/>
</dbReference>
<dbReference type="InterPro" id="IPR022878">
    <property type="entry name" value="V-ATPase_asu"/>
</dbReference>
<dbReference type="GO" id="GO:0005524">
    <property type="term" value="F:ATP binding"/>
    <property type="evidence" value="ECO:0007669"/>
    <property type="project" value="UniProtKB-KW"/>
</dbReference>
<dbReference type="EMBL" id="BARW01022645">
    <property type="protein sequence ID" value="GAI88259.1"/>
    <property type="molecule type" value="Genomic_DNA"/>
</dbReference>
<gene>
    <name evidence="8" type="ORF">S12H4_37733</name>
</gene>
<keyword evidence="2" id="KW-0813">Transport</keyword>
<dbReference type="Pfam" id="PF02874">
    <property type="entry name" value="ATP-synt_ab_N"/>
    <property type="match status" value="1"/>
</dbReference>
<dbReference type="GO" id="GO:0046034">
    <property type="term" value="P:ATP metabolic process"/>
    <property type="evidence" value="ECO:0007669"/>
    <property type="project" value="InterPro"/>
</dbReference>
<evidence type="ECO:0000313" key="8">
    <source>
        <dbReference type="EMBL" id="GAI88259.1"/>
    </source>
</evidence>
<organism evidence="8">
    <name type="scientific">marine sediment metagenome</name>
    <dbReference type="NCBI Taxonomy" id="412755"/>
    <lineage>
        <taxon>unclassified sequences</taxon>
        <taxon>metagenomes</taxon>
        <taxon>ecological metagenomes</taxon>
    </lineage>
</organism>
<dbReference type="PANTHER" id="PTHR43607">
    <property type="entry name" value="V-TYPE PROTON ATPASE CATALYTIC SUBUNIT A"/>
    <property type="match status" value="1"/>
</dbReference>
<evidence type="ECO:0000256" key="1">
    <source>
        <dbReference type="ARBA" id="ARBA00008936"/>
    </source>
</evidence>
<dbReference type="PANTHER" id="PTHR43607:SF1">
    <property type="entry name" value="H(+)-TRANSPORTING TWO-SECTOR ATPASE"/>
    <property type="match status" value="1"/>
</dbReference>
<dbReference type="AlphaFoldDB" id="X1U7F5"/>
<keyword evidence="6" id="KW-0406">Ion transport</keyword>
<feature type="domain" description="ATPase F1/V1/A1 complex alpha/beta subunit N-terminal" evidence="7">
    <location>
        <begin position="6"/>
        <end position="66"/>
    </location>
</feature>
<comment type="similarity">
    <text evidence="1">Belongs to the ATPase alpha/beta chains family.</text>
</comment>
<accession>X1U7F5</accession>
<proteinExistence type="inferred from homology"/>
<evidence type="ECO:0000256" key="6">
    <source>
        <dbReference type="ARBA" id="ARBA00023065"/>
    </source>
</evidence>
<evidence type="ECO:0000259" key="7">
    <source>
        <dbReference type="Pfam" id="PF02874"/>
    </source>
</evidence>
<dbReference type="GO" id="GO:0046961">
    <property type="term" value="F:proton-transporting ATPase activity, rotational mechanism"/>
    <property type="evidence" value="ECO:0007669"/>
    <property type="project" value="InterPro"/>
</dbReference>
<comment type="caution">
    <text evidence="8">The sequence shown here is derived from an EMBL/GenBank/DDBJ whole genome shotgun (WGS) entry which is preliminary data.</text>
</comment>
<keyword evidence="4" id="KW-0067">ATP-binding</keyword>
<reference evidence="8" key="1">
    <citation type="journal article" date="2014" name="Front. Microbiol.">
        <title>High frequency of phylogenetically diverse reductive dehalogenase-homologous genes in deep subseafloor sedimentary metagenomes.</title>
        <authorList>
            <person name="Kawai M."/>
            <person name="Futagami T."/>
            <person name="Toyoda A."/>
            <person name="Takaki Y."/>
            <person name="Nishi S."/>
            <person name="Hori S."/>
            <person name="Arai W."/>
            <person name="Tsubouchi T."/>
            <person name="Morono Y."/>
            <person name="Uchiyama I."/>
            <person name="Ito T."/>
            <person name="Fujiyama A."/>
            <person name="Inagaki F."/>
            <person name="Takami H."/>
        </authorList>
    </citation>
    <scope>NUCLEOTIDE SEQUENCE</scope>
    <source>
        <strain evidence="8">Expedition CK06-06</strain>
    </source>
</reference>
<dbReference type="Gene3D" id="2.40.30.20">
    <property type="match status" value="1"/>
</dbReference>
<evidence type="ECO:0000256" key="3">
    <source>
        <dbReference type="ARBA" id="ARBA00022741"/>
    </source>
</evidence>
<evidence type="ECO:0000256" key="4">
    <source>
        <dbReference type="ARBA" id="ARBA00022840"/>
    </source>
</evidence>
<protein>
    <recommendedName>
        <fullName evidence="7">ATPase F1/V1/A1 complex alpha/beta subunit N-terminal domain-containing protein</fullName>
    </recommendedName>
</protein>
<keyword evidence="3" id="KW-0547">Nucleotide-binding</keyword>
<dbReference type="InterPro" id="IPR023366">
    <property type="entry name" value="ATP_synth_asu-like_sf"/>
</dbReference>
<dbReference type="InterPro" id="IPR004100">
    <property type="entry name" value="ATPase_F1/V1/A1_a/bsu_N"/>
</dbReference>
<dbReference type="SUPFAM" id="SSF50615">
    <property type="entry name" value="N-terminal domain of alpha and beta subunits of F1 ATP synthase"/>
    <property type="match status" value="1"/>
</dbReference>
<evidence type="ECO:0000256" key="2">
    <source>
        <dbReference type="ARBA" id="ARBA00022448"/>
    </source>
</evidence>